<proteinExistence type="predicted"/>
<gene>
    <name evidence="5" type="primary">fcf1</name>
    <name evidence="5" type="ORF">M951_chr3130</name>
</gene>
<dbReference type="EMBL" id="CP006629">
    <property type="protein sequence ID" value="AIB10032.1"/>
    <property type="molecule type" value="Genomic_DNA"/>
</dbReference>
<evidence type="ECO:0000256" key="3">
    <source>
        <dbReference type="ARBA" id="ARBA00022552"/>
    </source>
</evidence>
<dbReference type="InterPro" id="IPR006984">
    <property type="entry name" value="Fcf1/UTP23"/>
</dbReference>
<keyword evidence="4" id="KW-0539">Nucleus</keyword>
<keyword evidence="3" id="KW-0698">rRNA processing</keyword>
<keyword evidence="2" id="KW-0690">Ribosome biogenesis</keyword>
<evidence type="ECO:0000256" key="1">
    <source>
        <dbReference type="ARBA" id="ARBA00004604"/>
    </source>
</evidence>
<dbReference type="AlphaFoldDB" id="A0A060DBE5"/>
<accession>A0A060DBE5</accession>
<comment type="subcellular location">
    <subcellularLocation>
        <location evidence="1">Nucleus</location>
        <location evidence="1">Nucleolus</location>
    </subcellularLocation>
</comment>
<keyword evidence="5" id="KW-0542">Nucleomorph</keyword>
<dbReference type="SUPFAM" id="SSF88723">
    <property type="entry name" value="PIN domain-like"/>
    <property type="match status" value="1"/>
</dbReference>
<dbReference type="Gene3D" id="3.40.50.1010">
    <property type="entry name" value="5'-nuclease"/>
    <property type="match status" value="1"/>
</dbReference>
<reference evidence="5 6" key="1">
    <citation type="journal article" date="2014" name="BMC Genomics">
        <title>Nucleomorph and plastid genome sequences of the chlorarachniophyte Lotharella oceanica: convergent reductive evolution and frequent recombination in nucleomorph-bearing algae.</title>
        <authorList>
            <person name="Tanifuji G."/>
            <person name="Onodera N.T."/>
            <person name="Brown M.W."/>
            <person name="Curtis B.A."/>
            <person name="Roger A.J."/>
            <person name="Ka-Shu Wong G."/>
            <person name="Melkonian M."/>
            <person name="Archibald J.M."/>
        </authorList>
    </citation>
    <scope>NUCLEOTIDE SEQUENCE [LARGE SCALE GENOMIC DNA]</scope>
    <source>
        <strain evidence="5 6">CCMP622</strain>
    </source>
</reference>
<organism evidence="5 6">
    <name type="scientific">Lotharella oceanica</name>
    <dbReference type="NCBI Taxonomy" id="641309"/>
    <lineage>
        <taxon>Eukaryota</taxon>
        <taxon>Sar</taxon>
        <taxon>Rhizaria</taxon>
        <taxon>Cercozoa</taxon>
        <taxon>Chlorarachniophyceae</taxon>
        <taxon>Lotharella</taxon>
    </lineage>
</organism>
<dbReference type="Proteomes" id="UP000243670">
    <property type="component" value="Nucleomorph 3"/>
</dbReference>
<evidence type="ECO:0000313" key="5">
    <source>
        <dbReference type="EMBL" id="AIB10032.1"/>
    </source>
</evidence>
<dbReference type="GO" id="GO:0006364">
    <property type="term" value="P:rRNA processing"/>
    <property type="evidence" value="ECO:0007669"/>
    <property type="project" value="UniProtKB-KW"/>
</dbReference>
<dbReference type="PANTHER" id="PTHR12416">
    <property type="entry name" value="RRNA-PROCESSING PROTEIN UTP23 HOMOLOG"/>
    <property type="match status" value="1"/>
</dbReference>
<dbReference type="InterPro" id="IPR029060">
    <property type="entry name" value="PIN-like_dom_sf"/>
</dbReference>
<protein>
    <submittedName>
        <fullName evidence="5">Pre-rRNA processing protein</fullName>
    </submittedName>
</protein>
<dbReference type="GO" id="GO:0032040">
    <property type="term" value="C:small-subunit processome"/>
    <property type="evidence" value="ECO:0007669"/>
    <property type="project" value="InterPro"/>
</dbReference>
<evidence type="ECO:0000256" key="2">
    <source>
        <dbReference type="ARBA" id="ARBA00022517"/>
    </source>
</evidence>
<dbReference type="Pfam" id="PF04900">
    <property type="entry name" value="Fcf1"/>
    <property type="match status" value="1"/>
</dbReference>
<geneLocation type="nucleomorph" evidence="5"/>
<name>A0A060DBE5_9EUKA</name>
<evidence type="ECO:0000256" key="4">
    <source>
        <dbReference type="ARBA" id="ARBA00023242"/>
    </source>
</evidence>
<evidence type="ECO:0000313" key="6">
    <source>
        <dbReference type="Proteomes" id="UP000243670"/>
    </source>
</evidence>
<sequence>MVALFDNSVKLHILLDSSFLYYIVKNKINFFEIFNQFFNKNYILYVTECIIKEISNLKSHNKILIRFINNSTIKKLKCFHIQSYADRCITNKIKSTNLFTLATQDKLLIKTVIKFTRVISFKKKKIVVI</sequence>